<evidence type="ECO:0000259" key="1">
    <source>
        <dbReference type="Pfam" id="PF18804"/>
    </source>
</evidence>
<sequence length="374" mass="42556">MKKWEGYSLPTFGKIRKKRHLLEFDRIRTTFNEDNAVISEATLVNSSKTLESCVVQSRSNNEAEDNLAQNRLDYLDEQVNLIECQETFIHEEPEESKSAKSDWTRRTNEIYKNWAAVKQDFLEAFVSSKSFATSWCADCQALLLLYYISCDNCHMKRCEKCDQAFHKSHPFHLRTFYKEEISMTLLPEQFIVSGQVVACDVPVPCFPVMFSCPTNDCLTAFSLTAGKRKAVIITERGRFDLHSCVFQCATCGENKDANEADYVVSGWGPTLARNGSYFYATIDRKLFGLASRPLFLPSEYGSQWDGALQYSRIDALFLLEDASSWFCGIIPLPGTETSQTIDRIKLIEDSSDSDTTSEEMTVTLILIFSLKELI</sequence>
<dbReference type="Proteomes" id="UP001234178">
    <property type="component" value="Unassembled WGS sequence"/>
</dbReference>
<comment type="caution">
    <text evidence="2">The sequence shown here is derived from an EMBL/GenBank/DDBJ whole genome shotgun (WGS) entry which is preliminary data.</text>
</comment>
<reference evidence="2 3" key="1">
    <citation type="journal article" date="2023" name="Nucleic Acids Res.">
        <title>The hologenome of Daphnia magna reveals possible DNA methylation and microbiome-mediated evolution of the host genome.</title>
        <authorList>
            <person name="Chaturvedi A."/>
            <person name="Li X."/>
            <person name="Dhandapani V."/>
            <person name="Marshall H."/>
            <person name="Kissane S."/>
            <person name="Cuenca-Cambronero M."/>
            <person name="Asole G."/>
            <person name="Calvet F."/>
            <person name="Ruiz-Romero M."/>
            <person name="Marangio P."/>
            <person name="Guigo R."/>
            <person name="Rago D."/>
            <person name="Mirbahai L."/>
            <person name="Eastwood N."/>
            <person name="Colbourne J.K."/>
            <person name="Zhou J."/>
            <person name="Mallon E."/>
            <person name="Orsini L."/>
        </authorList>
    </citation>
    <scope>NUCLEOTIDE SEQUENCE [LARGE SCALE GENOMIC DNA]</scope>
    <source>
        <strain evidence="2">LRV0_1</strain>
    </source>
</reference>
<organism evidence="2 3">
    <name type="scientific">Daphnia magna</name>
    <dbReference type="NCBI Taxonomy" id="35525"/>
    <lineage>
        <taxon>Eukaryota</taxon>
        <taxon>Metazoa</taxon>
        <taxon>Ecdysozoa</taxon>
        <taxon>Arthropoda</taxon>
        <taxon>Crustacea</taxon>
        <taxon>Branchiopoda</taxon>
        <taxon>Diplostraca</taxon>
        <taxon>Cladocera</taxon>
        <taxon>Anomopoda</taxon>
        <taxon>Daphniidae</taxon>
        <taxon>Daphnia</taxon>
    </lineage>
</organism>
<protein>
    <recommendedName>
        <fullName evidence="1">CxC3 like cysteine cluster domain-containing protein</fullName>
    </recommendedName>
</protein>
<dbReference type="InterPro" id="IPR040564">
    <property type="entry name" value="CxC3-like"/>
</dbReference>
<evidence type="ECO:0000313" key="3">
    <source>
        <dbReference type="Proteomes" id="UP001234178"/>
    </source>
</evidence>
<keyword evidence="3" id="KW-1185">Reference proteome</keyword>
<name>A0ABQ9YR18_9CRUS</name>
<feature type="domain" description="CxC3 like cysteine cluster" evidence="1">
    <location>
        <begin position="200"/>
        <end position="280"/>
    </location>
</feature>
<gene>
    <name evidence="2" type="ORF">OUZ56_004847</name>
</gene>
<dbReference type="Pfam" id="PF18804">
    <property type="entry name" value="CxC3"/>
    <property type="match status" value="1"/>
</dbReference>
<accession>A0ABQ9YR18</accession>
<dbReference type="EMBL" id="JAOYFB010000001">
    <property type="protein sequence ID" value="KAK4003062.1"/>
    <property type="molecule type" value="Genomic_DNA"/>
</dbReference>
<proteinExistence type="predicted"/>
<evidence type="ECO:0000313" key="2">
    <source>
        <dbReference type="EMBL" id="KAK4003062.1"/>
    </source>
</evidence>